<evidence type="ECO:0000256" key="6">
    <source>
        <dbReference type="ARBA" id="ARBA00023163"/>
    </source>
</evidence>
<feature type="binding site" evidence="7">
    <location>
        <position position="144"/>
    </location>
    <ligand>
        <name>Zn(2+)</name>
        <dbReference type="ChEBI" id="CHEBI:29105"/>
    </ligand>
</feature>
<evidence type="ECO:0000256" key="3">
    <source>
        <dbReference type="ARBA" id="ARBA00022833"/>
    </source>
</evidence>
<dbReference type="EMBL" id="JACHEO010000001">
    <property type="protein sequence ID" value="MBB5346706.1"/>
    <property type="molecule type" value="Genomic_DNA"/>
</dbReference>
<dbReference type="CDD" id="cd07153">
    <property type="entry name" value="Fur_like"/>
    <property type="match status" value="1"/>
</dbReference>
<dbReference type="GO" id="GO:0000976">
    <property type="term" value="F:transcription cis-regulatory region binding"/>
    <property type="evidence" value="ECO:0007669"/>
    <property type="project" value="TreeGrafter"/>
</dbReference>
<dbReference type="GO" id="GO:0008270">
    <property type="term" value="F:zinc ion binding"/>
    <property type="evidence" value="ECO:0007669"/>
    <property type="project" value="TreeGrafter"/>
</dbReference>
<evidence type="ECO:0000256" key="1">
    <source>
        <dbReference type="ARBA" id="ARBA00007957"/>
    </source>
</evidence>
<evidence type="ECO:0000313" key="8">
    <source>
        <dbReference type="EMBL" id="MBB5346706.1"/>
    </source>
</evidence>
<evidence type="ECO:0000256" key="2">
    <source>
        <dbReference type="ARBA" id="ARBA00022491"/>
    </source>
</evidence>
<dbReference type="InterPro" id="IPR043135">
    <property type="entry name" value="Fur_C"/>
</dbReference>
<keyword evidence="3 7" id="KW-0862">Zinc</keyword>
<dbReference type="PANTHER" id="PTHR33202:SF8">
    <property type="entry name" value="PEROXIDE-RESPONSIVE REPRESSOR PERR"/>
    <property type="match status" value="1"/>
</dbReference>
<feature type="binding site" evidence="7">
    <location>
        <position position="141"/>
    </location>
    <ligand>
        <name>Zn(2+)</name>
        <dbReference type="ChEBI" id="CHEBI:29105"/>
    </ligand>
</feature>
<dbReference type="AlphaFoldDB" id="A0A840UPE2"/>
<feature type="binding site" evidence="7">
    <location>
        <position position="104"/>
    </location>
    <ligand>
        <name>Zn(2+)</name>
        <dbReference type="ChEBI" id="CHEBI:29105"/>
    </ligand>
</feature>
<gene>
    <name evidence="8" type="ORF">HNQ81_000413</name>
</gene>
<dbReference type="InterPro" id="IPR036388">
    <property type="entry name" value="WH-like_DNA-bd_sf"/>
</dbReference>
<organism evidence="8 9">
    <name type="scientific">Desulfoprunum benzoelyticum</name>
    <dbReference type="NCBI Taxonomy" id="1506996"/>
    <lineage>
        <taxon>Bacteria</taxon>
        <taxon>Pseudomonadati</taxon>
        <taxon>Thermodesulfobacteriota</taxon>
        <taxon>Desulfobulbia</taxon>
        <taxon>Desulfobulbales</taxon>
        <taxon>Desulfobulbaceae</taxon>
        <taxon>Desulfoprunum</taxon>
    </lineage>
</organism>
<dbReference type="Gene3D" id="3.30.1490.190">
    <property type="match status" value="1"/>
</dbReference>
<reference evidence="8 9" key="1">
    <citation type="submission" date="2020-08" db="EMBL/GenBank/DDBJ databases">
        <title>Genomic Encyclopedia of Type Strains, Phase IV (KMG-IV): sequencing the most valuable type-strain genomes for metagenomic binning, comparative biology and taxonomic classification.</title>
        <authorList>
            <person name="Goeker M."/>
        </authorList>
    </citation>
    <scope>NUCLEOTIDE SEQUENCE [LARGE SCALE GENOMIC DNA]</scope>
    <source>
        <strain evidence="8 9">DSM 28570</strain>
    </source>
</reference>
<comment type="caution">
    <text evidence="8">The sequence shown here is derived from an EMBL/GenBank/DDBJ whole genome shotgun (WGS) entry which is preliminary data.</text>
</comment>
<dbReference type="SUPFAM" id="SSF46785">
    <property type="entry name" value="Winged helix' DNA-binding domain"/>
    <property type="match status" value="1"/>
</dbReference>
<name>A0A840UPE2_9BACT</name>
<dbReference type="InterPro" id="IPR002481">
    <property type="entry name" value="FUR"/>
</dbReference>
<comment type="similarity">
    <text evidence="1">Belongs to the Fur family.</text>
</comment>
<evidence type="ECO:0000256" key="5">
    <source>
        <dbReference type="ARBA" id="ARBA00023125"/>
    </source>
</evidence>
<dbReference type="PANTHER" id="PTHR33202">
    <property type="entry name" value="ZINC UPTAKE REGULATION PROTEIN"/>
    <property type="match status" value="1"/>
</dbReference>
<keyword evidence="6" id="KW-0804">Transcription</keyword>
<sequence length="150" mass="17296">MTNAELNDQDLDQIRRICEEAGIKLTHQRLEIFKELMTARDHPSAEDIHRHLQKRMPTVAIDTVYRTLATFDELGIARRLHLANNRNLFDTNLAPHHHFICDACRKVEDVYWPDFDSTALPEEISAIGQVRSRHLELHGLCTACLEQSGE</sequence>
<dbReference type="InterPro" id="IPR036390">
    <property type="entry name" value="WH_DNA-bd_sf"/>
</dbReference>
<evidence type="ECO:0000313" key="9">
    <source>
        <dbReference type="Proteomes" id="UP000539642"/>
    </source>
</evidence>
<accession>A0A840UPE2</accession>
<keyword evidence="9" id="KW-1185">Reference proteome</keyword>
<comment type="cofactor">
    <cofactor evidence="7">
        <name>Zn(2+)</name>
        <dbReference type="ChEBI" id="CHEBI:29105"/>
    </cofactor>
    <text evidence="7">Binds 1 zinc ion per subunit.</text>
</comment>
<evidence type="ECO:0000256" key="4">
    <source>
        <dbReference type="ARBA" id="ARBA00023015"/>
    </source>
</evidence>
<dbReference type="GO" id="GO:1900376">
    <property type="term" value="P:regulation of secondary metabolite biosynthetic process"/>
    <property type="evidence" value="ECO:0007669"/>
    <property type="project" value="TreeGrafter"/>
</dbReference>
<dbReference type="Pfam" id="PF01475">
    <property type="entry name" value="FUR"/>
    <property type="match status" value="1"/>
</dbReference>
<keyword evidence="4" id="KW-0805">Transcription regulation</keyword>
<dbReference type="RefSeq" id="WP_183347788.1">
    <property type="nucleotide sequence ID" value="NZ_JACHEO010000001.1"/>
</dbReference>
<dbReference type="GO" id="GO:0003700">
    <property type="term" value="F:DNA-binding transcription factor activity"/>
    <property type="evidence" value="ECO:0007669"/>
    <property type="project" value="InterPro"/>
</dbReference>
<keyword evidence="5" id="KW-0238">DNA-binding</keyword>
<keyword evidence="2" id="KW-0678">Repressor</keyword>
<proteinExistence type="inferred from homology"/>
<keyword evidence="7" id="KW-0479">Metal-binding</keyword>
<dbReference type="Proteomes" id="UP000539642">
    <property type="component" value="Unassembled WGS sequence"/>
</dbReference>
<dbReference type="GO" id="GO:0045892">
    <property type="term" value="P:negative regulation of DNA-templated transcription"/>
    <property type="evidence" value="ECO:0007669"/>
    <property type="project" value="TreeGrafter"/>
</dbReference>
<dbReference type="Gene3D" id="1.10.10.10">
    <property type="entry name" value="Winged helix-like DNA-binding domain superfamily/Winged helix DNA-binding domain"/>
    <property type="match status" value="1"/>
</dbReference>
<evidence type="ECO:0000256" key="7">
    <source>
        <dbReference type="PIRSR" id="PIRSR602481-1"/>
    </source>
</evidence>
<protein>
    <submittedName>
        <fullName evidence="8">Fur family peroxide stress response transcriptional regulator</fullName>
    </submittedName>
</protein>
<feature type="binding site" evidence="7">
    <location>
        <position position="101"/>
    </location>
    <ligand>
        <name>Zn(2+)</name>
        <dbReference type="ChEBI" id="CHEBI:29105"/>
    </ligand>
</feature>